<sequence length="37" mass="4100">QKSRIESQKRLVAILAMLLGARASPFPEPTTMTSKLE</sequence>
<reference evidence="1" key="1">
    <citation type="submission" date="2018-05" db="EMBL/GenBank/DDBJ databases">
        <authorList>
            <person name="Lanie J.A."/>
            <person name="Ng W.-L."/>
            <person name="Kazmierczak K.M."/>
            <person name="Andrzejewski T.M."/>
            <person name="Davidsen T.M."/>
            <person name="Wayne K.J."/>
            <person name="Tettelin H."/>
            <person name="Glass J.I."/>
            <person name="Rusch D."/>
            <person name="Podicherti R."/>
            <person name="Tsui H.-C.T."/>
            <person name="Winkler M.E."/>
        </authorList>
    </citation>
    <scope>NUCLEOTIDE SEQUENCE</scope>
</reference>
<name>A0A382XVY0_9ZZZZ</name>
<evidence type="ECO:0000313" key="1">
    <source>
        <dbReference type="EMBL" id="SVD75257.1"/>
    </source>
</evidence>
<proteinExistence type="predicted"/>
<organism evidence="1">
    <name type="scientific">marine metagenome</name>
    <dbReference type="NCBI Taxonomy" id="408172"/>
    <lineage>
        <taxon>unclassified sequences</taxon>
        <taxon>metagenomes</taxon>
        <taxon>ecological metagenomes</taxon>
    </lineage>
</organism>
<protein>
    <submittedName>
        <fullName evidence="1">Uncharacterized protein</fullName>
    </submittedName>
</protein>
<gene>
    <name evidence="1" type="ORF">METZ01_LOCUS428111</name>
</gene>
<feature type="non-terminal residue" evidence="1">
    <location>
        <position position="1"/>
    </location>
</feature>
<dbReference type="AlphaFoldDB" id="A0A382XVY0"/>
<dbReference type="EMBL" id="UINC01170955">
    <property type="protein sequence ID" value="SVD75257.1"/>
    <property type="molecule type" value="Genomic_DNA"/>
</dbReference>
<accession>A0A382XVY0</accession>